<dbReference type="PROSITE" id="PS50897">
    <property type="entry name" value="CTLH"/>
    <property type="match status" value="1"/>
</dbReference>
<evidence type="ECO:0000256" key="4">
    <source>
        <dbReference type="ARBA" id="ARBA00022771"/>
    </source>
</evidence>
<comment type="subcellular location">
    <subcellularLocation>
        <location evidence="1">Cytoplasm</location>
    </subcellularLocation>
</comment>
<dbReference type="Pfam" id="PF13445">
    <property type="entry name" value="zf-RING_UBOX"/>
    <property type="match status" value="1"/>
</dbReference>
<evidence type="ECO:0000256" key="1">
    <source>
        <dbReference type="ARBA" id="ARBA00004496"/>
    </source>
</evidence>
<dbReference type="GO" id="GO:0061630">
    <property type="term" value="F:ubiquitin protein ligase activity"/>
    <property type="evidence" value="ECO:0007669"/>
    <property type="project" value="InterPro"/>
</dbReference>
<dbReference type="InterPro" id="IPR013144">
    <property type="entry name" value="CRA_dom"/>
</dbReference>
<dbReference type="InterPro" id="IPR013083">
    <property type="entry name" value="Znf_RING/FYVE/PHD"/>
</dbReference>
<dbReference type="GO" id="GO:0008270">
    <property type="term" value="F:zinc ion binding"/>
    <property type="evidence" value="ECO:0007669"/>
    <property type="project" value="UniProtKB-KW"/>
</dbReference>
<dbReference type="GO" id="GO:0034657">
    <property type="term" value="C:GID complex"/>
    <property type="evidence" value="ECO:0007669"/>
    <property type="project" value="TreeGrafter"/>
</dbReference>
<keyword evidence="2" id="KW-0963">Cytoplasm</keyword>
<evidence type="ECO:0000256" key="2">
    <source>
        <dbReference type="ARBA" id="ARBA00022490"/>
    </source>
</evidence>
<evidence type="ECO:0000313" key="11">
    <source>
        <dbReference type="WBParaSite" id="SBAD_0000400001-mRNA-1"/>
    </source>
</evidence>
<feature type="zinc finger region" description="RING-Gid-type" evidence="6">
    <location>
        <begin position="343"/>
        <end position="384"/>
    </location>
</feature>
<dbReference type="PANTHER" id="PTHR12170">
    <property type="entry name" value="MACROPHAGE ERYTHROBLAST ATTACHER-RELATED"/>
    <property type="match status" value="1"/>
</dbReference>
<dbReference type="PANTHER" id="PTHR12170:SF3">
    <property type="entry name" value="GH10162P"/>
    <property type="match status" value="1"/>
</dbReference>
<dbReference type="PROSITE" id="PS51867">
    <property type="entry name" value="ZF_RING_GID"/>
    <property type="match status" value="1"/>
</dbReference>
<reference evidence="11" key="1">
    <citation type="submission" date="2016-06" db="UniProtKB">
        <authorList>
            <consortium name="WormBaseParasite"/>
        </authorList>
    </citation>
    <scope>IDENTIFICATION</scope>
</reference>
<keyword evidence="3" id="KW-0479">Metal-binding</keyword>
<dbReference type="GO" id="GO:0043161">
    <property type="term" value="P:proteasome-mediated ubiquitin-dependent protein catabolic process"/>
    <property type="evidence" value="ECO:0007669"/>
    <property type="project" value="InterPro"/>
</dbReference>
<keyword evidence="4 6" id="KW-0863">Zinc-finger</keyword>
<dbReference type="Pfam" id="PF10607">
    <property type="entry name" value="CTLH"/>
    <property type="match status" value="1"/>
</dbReference>
<evidence type="ECO:0000259" key="7">
    <source>
        <dbReference type="PROSITE" id="PS50897"/>
    </source>
</evidence>
<dbReference type="AlphaFoldDB" id="A0A183IJN3"/>
<dbReference type="SUPFAM" id="SSF57850">
    <property type="entry name" value="RING/U-box"/>
    <property type="match status" value="1"/>
</dbReference>
<dbReference type="SMART" id="SM00757">
    <property type="entry name" value="CRA"/>
    <property type="match status" value="1"/>
</dbReference>
<dbReference type="InterPro" id="IPR024964">
    <property type="entry name" value="CTLH/CRA"/>
</dbReference>
<evidence type="ECO:0000256" key="6">
    <source>
        <dbReference type="PROSITE-ProRule" id="PRU01215"/>
    </source>
</evidence>
<dbReference type="GO" id="GO:0005737">
    <property type="term" value="C:cytoplasm"/>
    <property type="evidence" value="ECO:0007669"/>
    <property type="project" value="UniProtKB-SubCell"/>
</dbReference>
<dbReference type="OrthoDB" id="1933281at2759"/>
<keyword evidence="10" id="KW-1185">Reference proteome</keyword>
<protein>
    <submittedName>
        <fullName evidence="11">CRA domain-containing protein</fullName>
    </submittedName>
</protein>
<feature type="domain" description="RING-Gid-type" evidence="8">
    <location>
        <begin position="343"/>
        <end position="384"/>
    </location>
</feature>
<evidence type="ECO:0000259" key="8">
    <source>
        <dbReference type="PROSITE" id="PS51867"/>
    </source>
</evidence>
<accession>A0A183IJN3</accession>
<reference evidence="9 10" key="2">
    <citation type="submission" date="2018-11" db="EMBL/GenBank/DDBJ databases">
        <authorList>
            <consortium name="Pathogen Informatics"/>
        </authorList>
    </citation>
    <scope>NUCLEOTIDE SEQUENCE [LARGE SCALE GENOMIC DNA]</scope>
</reference>
<dbReference type="FunFam" id="3.30.40.10:FF:000143">
    <property type="entry name" value="Regulator of gluconeogenesis Rmd5"/>
    <property type="match status" value="1"/>
</dbReference>
<gene>
    <name evidence="9" type="ORF">SBAD_LOCUS3829</name>
</gene>
<dbReference type="Proteomes" id="UP000270296">
    <property type="component" value="Unassembled WGS sequence"/>
</dbReference>
<keyword evidence="5" id="KW-0862">Zinc</keyword>
<dbReference type="WBParaSite" id="SBAD_0000400001-mRNA-1">
    <property type="protein sequence ID" value="SBAD_0000400001-mRNA-1"/>
    <property type="gene ID" value="SBAD_0000400001"/>
</dbReference>
<proteinExistence type="predicted"/>
<dbReference type="EMBL" id="UZAM01007974">
    <property type="protein sequence ID" value="VDP02506.1"/>
    <property type="molecule type" value="Genomic_DNA"/>
</dbReference>
<evidence type="ECO:0000313" key="10">
    <source>
        <dbReference type="Proteomes" id="UP000270296"/>
    </source>
</evidence>
<dbReference type="Gene3D" id="3.30.40.10">
    <property type="entry name" value="Zinc/RING finger domain, C3HC4 (zinc finger)"/>
    <property type="match status" value="1"/>
</dbReference>
<evidence type="ECO:0000256" key="5">
    <source>
        <dbReference type="ARBA" id="ARBA00022833"/>
    </source>
</evidence>
<sequence length="398" mass="45737">MNACTSVEAPVGKLLSKFSSFIDTYNNSLDGLLSQISTLRRELLTEAEGDSEITVAAVLIWEHCLRKVREVFGRLSMEHREMHGCVSKCGREIDHHFVDDFSSVCQKNCDYECDPSLRWQVDTLIAKHFLTVGRIEISELLCKESHVLMNESNKFLWAQAHKDLLERMNSQLLFNLHKMKFIEILRLGISHQSEALKEAKVFQYFMEKNRTVVFFLIEVETLMGSLLFLRNGYKDSPYAELFSDAPWSKLCDMLSHDWCTIYNVPVNSPLSILLEAGTRAVPALLNIQQVMQQRRVSNIWGHSDELPVSIFIISFLLADCLSFFLKIEINLGPQNCYHSVFCCPILRQQTTDQNPPMRLNCGHVISREALIKLVTNNKLKCPYCPQESLISEARLIYF</sequence>
<feature type="domain" description="CTLH" evidence="7">
    <location>
        <begin position="157"/>
        <end position="192"/>
    </location>
</feature>
<dbReference type="InterPro" id="IPR044063">
    <property type="entry name" value="ZF_RING_GID"/>
</dbReference>
<evidence type="ECO:0000313" key="9">
    <source>
        <dbReference type="EMBL" id="VDP02506.1"/>
    </source>
</evidence>
<dbReference type="InterPro" id="IPR045098">
    <property type="entry name" value="Fyv10_fam"/>
</dbReference>
<dbReference type="GO" id="GO:0005634">
    <property type="term" value="C:nucleus"/>
    <property type="evidence" value="ECO:0007669"/>
    <property type="project" value="TreeGrafter"/>
</dbReference>
<organism evidence="11">
    <name type="scientific">Soboliphyme baturini</name>
    <dbReference type="NCBI Taxonomy" id="241478"/>
    <lineage>
        <taxon>Eukaryota</taxon>
        <taxon>Metazoa</taxon>
        <taxon>Ecdysozoa</taxon>
        <taxon>Nematoda</taxon>
        <taxon>Enoplea</taxon>
        <taxon>Dorylaimia</taxon>
        <taxon>Dioctophymatida</taxon>
        <taxon>Dioctophymatoidea</taxon>
        <taxon>Soboliphymatidae</taxon>
        <taxon>Soboliphyme</taxon>
    </lineage>
</organism>
<name>A0A183IJN3_9BILA</name>
<evidence type="ECO:0000256" key="3">
    <source>
        <dbReference type="ARBA" id="ARBA00022723"/>
    </source>
</evidence>
<dbReference type="InterPro" id="IPR027370">
    <property type="entry name" value="Znf-RING_euk"/>
</dbReference>
<dbReference type="InterPro" id="IPR006595">
    <property type="entry name" value="CTLH_C"/>
</dbReference>